<keyword evidence="8" id="KW-1185">Reference proteome</keyword>
<dbReference type="AlphaFoldDB" id="A0AAJ1RBP0"/>
<evidence type="ECO:0000259" key="5">
    <source>
        <dbReference type="PROSITE" id="PS50893"/>
    </source>
</evidence>
<dbReference type="InterPro" id="IPR027417">
    <property type="entry name" value="P-loop_NTPase"/>
</dbReference>
<evidence type="ECO:0000256" key="1">
    <source>
        <dbReference type="ARBA" id="ARBA00005417"/>
    </source>
</evidence>
<dbReference type="SMART" id="SM00382">
    <property type="entry name" value="AAA"/>
    <property type="match status" value="1"/>
</dbReference>
<evidence type="ECO:0000313" key="8">
    <source>
        <dbReference type="Proteomes" id="UP000286907"/>
    </source>
</evidence>
<dbReference type="SUPFAM" id="SSF52540">
    <property type="entry name" value="P-loop containing nucleoside triphosphate hydrolases"/>
    <property type="match status" value="1"/>
</dbReference>
<dbReference type="InterPro" id="IPR017911">
    <property type="entry name" value="MacB-like_ATP-bd"/>
</dbReference>
<accession>A0AAJ1RBP0</accession>
<reference evidence="7 8" key="1">
    <citation type="journal article" date="2019" name="Syst. Appl. Microbiol.">
        <title>Oenococcus sicerae sp. nov., isolated from French cider.</title>
        <authorList>
            <person name="Cousin F.J."/>
            <person name="Le Guellec R."/>
            <person name="Chagnot C."/>
            <person name="Goux D."/>
            <person name="Dalmasso M."/>
            <person name="Laplace J.M."/>
            <person name="Cretenet M."/>
        </authorList>
    </citation>
    <scope>NUCLEOTIDE SEQUENCE [LARGE SCALE GENOMIC DNA]</scope>
    <source>
        <strain evidence="7 8">UCMA 15228</strain>
    </source>
</reference>
<evidence type="ECO:0000313" key="7">
    <source>
        <dbReference type="EMBL" id="QAS69076.1"/>
    </source>
</evidence>
<dbReference type="PANTHER" id="PTHR42798">
    <property type="entry name" value="LIPOPROTEIN-RELEASING SYSTEM ATP-BINDING PROTEIN LOLD"/>
    <property type="match status" value="1"/>
</dbReference>
<dbReference type="PROSITE" id="PS00211">
    <property type="entry name" value="ABC_TRANSPORTER_1"/>
    <property type="match status" value="1"/>
</dbReference>
<dbReference type="GO" id="GO:0016887">
    <property type="term" value="F:ATP hydrolysis activity"/>
    <property type="evidence" value="ECO:0007669"/>
    <property type="project" value="InterPro"/>
</dbReference>
<feature type="domain" description="ABC transporter" evidence="5">
    <location>
        <begin position="5"/>
        <end position="223"/>
    </location>
</feature>
<reference evidence="6" key="2">
    <citation type="submission" date="2019-01" db="EMBL/GenBank/DDBJ databases">
        <title>Oenococcus sicerae UCMA17102.</title>
        <authorList>
            <person name="Cousin F.J."/>
            <person name="Le Guellec R."/>
            <person name="Cretenet M."/>
        </authorList>
    </citation>
    <scope>NUCLEOTIDE SEQUENCE</scope>
    <source>
        <strain evidence="6">UCMA17102</strain>
    </source>
</reference>
<keyword evidence="2" id="KW-0813">Transport</keyword>
<dbReference type="PANTHER" id="PTHR42798:SF6">
    <property type="entry name" value="CELL DIVISION ATP-BINDING PROTEIN FTSE"/>
    <property type="match status" value="1"/>
</dbReference>
<evidence type="ECO:0000256" key="2">
    <source>
        <dbReference type="ARBA" id="ARBA00022448"/>
    </source>
</evidence>
<dbReference type="PROSITE" id="PS50893">
    <property type="entry name" value="ABC_TRANSPORTER_2"/>
    <property type="match status" value="1"/>
</dbReference>
<protein>
    <submittedName>
        <fullName evidence="6">ABC transporter ATP-binding protein</fullName>
    </submittedName>
</protein>
<name>A0AAJ1RBP0_9LACO</name>
<reference evidence="7" key="3">
    <citation type="submission" date="2020-01" db="EMBL/GenBank/DDBJ databases">
        <authorList>
            <person name="Cousin F.J."/>
            <person name="Le Guellec R."/>
            <person name="Cretenet M."/>
        </authorList>
    </citation>
    <scope>NUCLEOTIDE SEQUENCE</scope>
    <source>
        <strain evidence="7">UCMA 15228</strain>
    </source>
</reference>
<dbReference type="Proteomes" id="UP001167919">
    <property type="component" value="Unassembled WGS sequence"/>
</dbReference>
<evidence type="ECO:0000313" key="6">
    <source>
        <dbReference type="EMBL" id="MDN6899925.1"/>
    </source>
</evidence>
<dbReference type="InterPro" id="IPR017871">
    <property type="entry name" value="ABC_transporter-like_CS"/>
</dbReference>
<gene>
    <name evidence="7" type="ORF">DLJ48_00255</name>
    <name evidence="6" type="ORF">EVC35_02745</name>
</gene>
<dbReference type="GO" id="GO:0005524">
    <property type="term" value="F:ATP binding"/>
    <property type="evidence" value="ECO:0007669"/>
    <property type="project" value="UniProtKB-KW"/>
</dbReference>
<dbReference type="InterPro" id="IPR003439">
    <property type="entry name" value="ABC_transporter-like_ATP-bd"/>
</dbReference>
<dbReference type="RefSeq" id="WP_128684865.1">
    <property type="nucleotide sequence ID" value="NZ_CP029684.2"/>
</dbReference>
<organism evidence="6 9">
    <name type="scientific">Oenococcus sicerae</name>
    <dbReference type="NCBI Taxonomy" id="2203724"/>
    <lineage>
        <taxon>Bacteria</taxon>
        <taxon>Bacillati</taxon>
        <taxon>Bacillota</taxon>
        <taxon>Bacilli</taxon>
        <taxon>Lactobacillales</taxon>
        <taxon>Lactobacillaceae</taxon>
        <taxon>Oenococcus</taxon>
    </lineage>
</organism>
<sequence length="223" mass="24935">MTAVLELDHVFKKFGQGHTLVTALNDVTFQAARGEFVAVIGPSGSGKSTFLTIAAGLQQATSGRVLLNGQQLDQQSENQRLSYRFQQVGFILQSSNLMPFLTVQEQFILVDKLAHRAFRKERYEQFLTDLDLDHLSASFPNQLSGGERQRVAIARALYNDPSVILADEPTASLDTERSLDVVQRLADEAHKRQKAIVMVTHDTRLIKKCDSVYEIIDGNMQKN</sequence>
<comment type="similarity">
    <text evidence="1">Belongs to the ABC transporter superfamily.</text>
</comment>
<keyword evidence="4 6" id="KW-0067">ATP-binding</keyword>
<dbReference type="EMBL" id="SDWY01000001">
    <property type="protein sequence ID" value="MDN6899925.1"/>
    <property type="molecule type" value="Genomic_DNA"/>
</dbReference>
<evidence type="ECO:0000313" key="9">
    <source>
        <dbReference type="Proteomes" id="UP001167919"/>
    </source>
</evidence>
<dbReference type="EMBL" id="CP029684">
    <property type="protein sequence ID" value="QAS69076.1"/>
    <property type="molecule type" value="Genomic_DNA"/>
</dbReference>
<dbReference type="CDD" id="cd03255">
    <property type="entry name" value="ABC_MJ0796_LolCDE_FtsE"/>
    <property type="match status" value="1"/>
</dbReference>
<evidence type="ECO:0000256" key="4">
    <source>
        <dbReference type="ARBA" id="ARBA00022840"/>
    </source>
</evidence>
<proteinExistence type="inferred from homology"/>
<evidence type="ECO:0000256" key="3">
    <source>
        <dbReference type="ARBA" id="ARBA00022741"/>
    </source>
</evidence>
<dbReference type="InterPro" id="IPR003593">
    <property type="entry name" value="AAA+_ATPase"/>
</dbReference>
<dbReference type="Pfam" id="PF00005">
    <property type="entry name" value="ABC_tran"/>
    <property type="match status" value="1"/>
</dbReference>
<keyword evidence="3" id="KW-0547">Nucleotide-binding</keyword>
<dbReference type="Proteomes" id="UP000286907">
    <property type="component" value="Chromosome"/>
</dbReference>
<dbReference type="Gene3D" id="3.40.50.300">
    <property type="entry name" value="P-loop containing nucleotide triphosphate hydrolases"/>
    <property type="match status" value="1"/>
</dbReference>